<evidence type="ECO:0000313" key="1">
    <source>
        <dbReference type="EMBL" id="KAA4632477.1"/>
    </source>
</evidence>
<comment type="caution">
    <text evidence="1">The sequence shown here is derived from an EMBL/GenBank/DDBJ whole genome shotgun (WGS) entry which is preliminary data.</text>
</comment>
<gene>
    <name evidence="1" type="ORF">F3B52_26665</name>
</gene>
<name>A0A642C263_BACOV</name>
<proteinExistence type="predicted"/>
<sequence>MIYARFLYHYGITTLSLATWMGNRYSAYTYLHINILQIKQTINTLFPSLQITRLFYVKTAIK</sequence>
<organism evidence="1">
    <name type="scientific">Bacteroides ovatus</name>
    <dbReference type="NCBI Taxonomy" id="28116"/>
    <lineage>
        <taxon>Bacteria</taxon>
        <taxon>Pseudomonadati</taxon>
        <taxon>Bacteroidota</taxon>
        <taxon>Bacteroidia</taxon>
        <taxon>Bacteroidales</taxon>
        <taxon>Bacteroidaceae</taxon>
        <taxon>Bacteroides</taxon>
    </lineage>
</organism>
<dbReference type="EMBL" id="VWFQ01000080">
    <property type="protein sequence ID" value="KAA4632477.1"/>
    <property type="molecule type" value="Genomic_DNA"/>
</dbReference>
<dbReference type="AlphaFoldDB" id="A0A642C263"/>
<reference evidence="1" key="1">
    <citation type="journal article" date="2019" name="Nat. Med.">
        <title>A library of human gut bacterial isolates paired with longitudinal multiomics data enables mechanistic microbiome research.</title>
        <authorList>
            <person name="Poyet M."/>
            <person name="Groussin M."/>
            <person name="Gibbons S.M."/>
            <person name="Avila-Pacheco J."/>
            <person name="Jiang X."/>
            <person name="Kearney S.M."/>
            <person name="Perrotta A.R."/>
            <person name="Berdy B."/>
            <person name="Zhao S."/>
            <person name="Lieberman T.D."/>
            <person name="Swanson P.K."/>
            <person name="Smith M."/>
            <person name="Roesemann S."/>
            <person name="Alexander J.E."/>
            <person name="Rich S.A."/>
            <person name="Livny J."/>
            <person name="Vlamakis H."/>
            <person name="Clish C."/>
            <person name="Bullock K."/>
            <person name="Deik A."/>
            <person name="Scott J."/>
            <person name="Pierce K.A."/>
            <person name="Xavier R.J."/>
            <person name="Alm E.J."/>
        </authorList>
    </citation>
    <scope>NUCLEOTIDE SEQUENCE</scope>
    <source>
        <strain evidence="1">BIOML-A16</strain>
    </source>
</reference>
<accession>A0A642C263</accession>
<protein>
    <submittedName>
        <fullName evidence="1">Uncharacterized protein</fullName>
    </submittedName>
</protein>